<name>A0AAV4N3F8_CAEEX</name>
<comment type="caution">
    <text evidence="1">The sequence shown here is derived from an EMBL/GenBank/DDBJ whole genome shotgun (WGS) entry which is preliminary data.</text>
</comment>
<protein>
    <submittedName>
        <fullName evidence="1">Uncharacterized protein</fullName>
    </submittedName>
</protein>
<organism evidence="1 2">
    <name type="scientific">Caerostris extrusa</name>
    <name type="common">Bark spider</name>
    <name type="synonym">Caerostris bankana</name>
    <dbReference type="NCBI Taxonomy" id="172846"/>
    <lineage>
        <taxon>Eukaryota</taxon>
        <taxon>Metazoa</taxon>
        <taxon>Ecdysozoa</taxon>
        <taxon>Arthropoda</taxon>
        <taxon>Chelicerata</taxon>
        <taxon>Arachnida</taxon>
        <taxon>Araneae</taxon>
        <taxon>Araneomorphae</taxon>
        <taxon>Entelegynae</taxon>
        <taxon>Araneoidea</taxon>
        <taxon>Araneidae</taxon>
        <taxon>Caerostris</taxon>
    </lineage>
</organism>
<keyword evidence="2" id="KW-1185">Reference proteome</keyword>
<dbReference type="EMBL" id="BPLR01002803">
    <property type="protein sequence ID" value="GIX77939.1"/>
    <property type="molecule type" value="Genomic_DNA"/>
</dbReference>
<reference evidence="1 2" key="1">
    <citation type="submission" date="2021-06" db="EMBL/GenBank/DDBJ databases">
        <title>Caerostris extrusa draft genome.</title>
        <authorList>
            <person name="Kono N."/>
            <person name="Arakawa K."/>
        </authorList>
    </citation>
    <scope>NUCLEOTIDE SEQUENCE [LARGE SCALE GENOMIC DNA]</scope>
</reference>
<evidence type="ECO:0000313" key="2">
    <source>
        <dbReference type="Proteomes" id="UP001054945"/>
    </source>
</evidence>
<accession>A0AAV4N3F8</accession>
<sequence length="99" mass="11059">MTRLRISVENLVLHIACSVRKSTVPVSRGWFTNLSALNCHDLFLVCTACYSQLVISTILVLSPMDGWPLKAERCIRSALNLLSAHLRNCTFSSDFGFDL</sequence>
<evidence type="ECO:0000313" key="1">
    <source>
        <dbReference type="EMBL" id="GIX77939.1"/>
    </source>
</evidence>
<proteinExistence type="predicted"/>
<gene>
    <name evidence="1" type="ORF">CEXT_444821</name>
</gene>
<dbReference type="AlphaFoldDB" id="A0AAV4N3F8"/>
<dbReference type="Proteomes" id="UP001054945">
    <property type="component" value="Unassembled WGS sequence"/>
</dbReference>